<reference evidence="2" key="1">
    <citation type="submission" date="2022-01" db="EMBL/GenBank/DDBJ databases">
        <authorList>
            <person name="Criscuolo A."/>
        </authorList>
    </citation>
    <scope>NUCLEOTIDE SEQUENCE</scope>
    <source>
        <strain evidence="2">CIP111893</strain>
    </source>
</reference>
<evidence type="ECO:0000259" key="1">
    <source>
        <dbReference type="Pfam" id="PF14399"/>
    </source>
</evidence>
<dbReference type="InterPro" id="IPR026935">
    <property type="entry name" value="BtrH_N"/>
</dbReference>
<dbReference type="RefSeq" id="WP_236338388.1">
    <property type="nucleotide sequence ID" value="NZ_CAKMMF010000001.1"/>
</dbReference>
<proteinExistence type="predicted"/>
<evidence type="ECO:0000313" key="3">
    <source>
        <dbReference type="Proteomes" id="UP000838686"/>
    </source>
</evidence>
<comment type="caution">
    <text evidence="2">The sequence shown here is derived from an EMBL/GenBank/DDBJ whole genome shotgun (WGS) entry which is preliminary data.</text>
</comment>
<evidence type="ECO:0000313" key="2">
    <source>
        <dbReference type="EMBL" id="CAH1190140.1"/>
    </source>
</evidence>
<name>A0ABM9BNS4_9BACL</name>
<organism evidence="2 3">
    <name type="scientific">Paenibacillus plantiphilus</name>
    <dbReference type="NCBI Taxonomy" id="2905650"/>
    <lineage>
        <taxon>Bacteria</taxon>
        <taxon>Bacillati</taxon>
        <taxon>Bacillota</taxon>
        <taxon>Bacilli</taxon>
        <taxon>Bacillales</taxon>
        <taxon>Paenibacillaceae</taxon>
        <taxon>Paenibacillus</taxon>
    </lineage>
</organism>
<dbReference type="EMBL" id="CAKMMF010000001">
    <property type="protein sequence ID" value="CAH1190140.1"/>
    <property type="molecule type" value="Genomic_DNA"/>
</dbReference>
<dbReference type="Pfam" id="PF14399">
    <property type="entry name" value="BtrH_N"/>
    <property type="match status" value="1"/>
</dbReference>
<accession>A0ABM9BNS4</accession>
<dbReference type="Proteomes" id="UP000838686">
    <property type="component" value="Unassembled WGS sequence"/>
</dbReference>
<protein>
    <recommendedName>
        <fullName evidence="1">Butirosin biosynthesis protein H N-terminal domain-containing protein</fullName>
    </recommendedName>
</protein>
<sequence>METNAPMRSKVKIMTEITENDDNYSWRELNCFYKPIAILSKSYNPAYFDIFLFYISYYETFNVDGRFSPLVNPPAILYPTFFGFFEQVLENKLNLRFAAHVHSSEQDFHEQIRAEIDKEGRVLVPGNLYALYYDEHYKKEDHGHYFIIKGYDAEREIYYILDTVHVDGGFSRIYKNFSISFSGLAEVNQCYFERFFNRKVYHFWSMHETASAQHYSYEETLLDHFQHLKQLQRGEAEICHWERDAAQMLQTRQQSADFDALAWTMAVSANFKTIYYDKLFHMLSRLGADPQRIQYLLQLKNAVSNDWGKIRHELSKLIYKYSKGDIDISPLLPDIEGNLNQEARFRDALMGLIHELGLEEQLEAIRSRQRNAAFSIQNGQYVKLARDNGIITINHSPSSVCNIWSVQDSAPQLLVAVERKQNFSLACKVEVRTLQESNYYRSGIIIRLKDGTKLLFGIVRGETIDLLCPELEEKNNLRSEPFFGGAVYLKVEHSSGDYQFHYRYNTDLDWVLFYKGSFDAETRQFGLYTSTWEAMALEVEFSETQLSIDSERLEDAWMIGKK</sequence>
<feature type="domain" description="Butirosin biosynthesis protein H N-terminal" evidence="1">
    <location>
        <begin position="69"/>
        <end position="163"/>
    </location>
</feature>
<gene>
    <name evidence="2" type="ORF">PAECIP111893_00195</name>
</gene>
<keyword evidence="3" id="KW-1185">Reference proteome</keyword>